<evidence type="ECO:0000313" key="3">
    <source>
        <dbReference type="Proteomes" id="UP000823914"/>
    </source>
</evidence>
<dbReference type="AlphaFoldDB" id="A0A9E2L250"/>
<proteinExistence type="predicted"/>
<evidence type="ECO:0000256" key="1">
    <source>
        <dbReference type="SAM" id="SignalP"/>
    </source>
</evidence>
<organism evidence="2 3">
    <name type="scientific">Candidatus Treponema excrementipullorum</name>
    <dbReference type="NCBI Taxonomy" id="2838768"/>
    <lineage>
        <taxon>Bacteria</taxon>
        <taxon>Pseudomonadati</taxon>
        <taxon>Spirochaetota</taxon>
        <taxon>Spirochaetia</taxon>
        <taxon>Spirochaetales</taxon>
        <taxon>Treponemataceae</taxon>
        <taxon>Treponema</taxon>
    </lineage>
</organism>
<reference evidence="2" key="1">
    <citation type="journal article" date="2021" name="PeerJ">
        <title>Extensive microbial diversity within the chicken gut microbiome revealed by metagenomics and culture.</title>
        <authorList>
            <person name="Gilroy R."/>
            <person name="Ravi A."/>
            <person name="Getino M."/>
            <person name="Pursley I."/>
            <person name="Horton D.L."/>
            <person name="Alikhan N.F."/>
            <person name="Baker D."/>
            <person name="Gharbi K."/>
            <person name="Hall N."/>
            <person name="Watson M."/>
            <person name="Adriaenssens E.M."/>
            <person name="Foster-Nyarko E."/>
            <person name="Jarju S."/>
            <person name="Secka A."/>
            <person name="Antonio M."/>
            <person name="Oren A."/>
            <person name="Chaudhuri R.R."/>
            <person name="La Ragione R."/>
            <person name="Hildebrand F."/>
            <person name="Pallen M.J."/>
        </authorList>
    </citation>
    <scope>NUCLEOTIDE SEQUENCE</scope>
    <source>
        <strain evidence="2">Gambia15-2214</strain>
    </source>
</reference>
<accession>A0A9E2L250</accession>
<dbReference type="EMBL" id="JAHLFV010000138">
    <property type="protein sequence ID" value="MBU3850072.1"/>
    <property type="molecule type" value="Genomic_DNA"/>
</dbReference>
<keyword evidence="1" id="KW-0732">Signal</keyword>
<dbReference type="Proteomes" id="UP000823914">
    <property type="component" value="Unassembled WGS sequence"/>
</dbReference>
<evidence type="ECO:0000313" key="2">
    <source>
        <dbReference type="EMBL" id="MBU3850072.1"/>
    </source>
</evidence>
<feature type="chain" id="PRO_5038957517" evidence="1">
    <location>
        <begin position="23"/>
        <end position="693"/>
    </location>
</feature>
<gene>
    <name evidence="2" type="ORF">IAA16_05860</name>
</gene>
<feature type="signal peptide" evidence="1">
    <location>
        <begin position="1"/>
        <end position="22"/>
    </location>
</feature>
<name>A0A9E2L250_9SPIR</name>
<comment type="caution">
    <text evidence="2">The sequence shown here is derived from an EMBL/GenBank/DDBJ whole genome shotgun (WGS) entry which is preliminary data.</text>
</comment>
<sequence>MKRKHVVFILCLFFLCVLQGFADVGSYVGNTYTDTSNYYTALRCLRLSMDYMQDSQWDNVISQTQLGISYSEEISDLWYLLARGMYQKGEPIYKVLDVLSVGIEKNRWLDYNRDSAYILYCQLLSQTGKSAEALEILENSTVPRSADREYIKAVALYRINTQESIEQARQIILDGADSYPGDTRFPLLFFYYELRPDLTYDAEVQRIANIFIDRYATDVTAGGDVHIYAAAFAQEELQRKMLLAFSAAGYRHPLYAPLALQAGIITEEEAYRYFVSFASTSVKEEQLVLFASLLTETEVKSALTAFLKAYDGLIEKDTTGDRITDVSVQYSRGRPATVIYDGDQDGNIEWSADCDFGVPTDISIPKEKTFVSYNKYPYIRKIQIDSSTFYIRDNTLEWAPLSITVSQAVSNSLPGTQFFIPNLYEPVLTMDLETIATKSYSMNIPVSEREDARLEVSLSDGKCTNLAYYQKEKQYAVAECKDGLPLLRRVDMDRDGWFEVVQYFSFDKDGYKDFLSEEEEGILYNELFGEFLFPKGLYISKVTLDTNFDMTADFTEEYVAKGGVISIWGNKETEDTYTQYISENYGKTSRAIFKLPLSLETVTVFFEDAVPVKVTIQEQNGFMKDDILVHYVDGVYWLGKAGTTAVSEYLIQALDHEGVTGKSLILETEEESQRIIFSAVKVNEFYFGVLLDE</sequence>
<reference evidence="2" key="2">
    <citation type="submission" date="2021-04" db="EMBL/GenBank/DDBJ databases">
        <authorList>
            <person name="Gilroy R."/>
        </authorList>
    </citation>
    <scope>NUCLEOTIDE SEQUENCE</scope>
    <source>
        <strain evidence="2">Gambia15-2214</strain>
    </source>
</reference>
<protein>
    <submittedName>
        <fullName evidence="2">Uncharacterized protein</fullName>
    </submittedName>
</protein>